<dbReference type="InterPro" id="IPR039448">
    <property type="entry name" value="Beta_helix"/>
</dbReference>
<dbReference type="InterPro" id="IPR011050">
    <property type="entry name" value="Pectin_lyase_fold/virulence"/>
</dbReference>
<feature type="transmembrane region" description="Helical" evidence="2">
    <location>
        <begin position="1152"/>
        <end position="1172"/>
    </location>
</feature>
<protein>
    <submittedName>
        <fullName evidence="4">Adhesin-like protein</fullName>
    </submittedName>
    <submittedName>
        <fullName evidence="5">Nitrous oxidase accessory protein NosD, contains tandem CASH domains</fullName>
    </submittedName>
</protein>
<dbReference type="PATRIC" id="fig|294671.3.peg.1884"/>
<accession>A0A126R316</accession>
<reference evidence="6" key="2">
    <citation type="submission" date="2016-02" db="EMBL/GenBank/DDBJ databases">
        <title>The draft genome sequence of the rumen methanogen Methanobrevibacter olleyae YLM1.</title>
        <authorList>
            <consortium name="New Zealand Agricultural Greenhouse Gas Research Centre/Pastoral Greenhouse Gas Research Consortium"/>
            <person name="Kelly W.J."/>
            <person name="Li D."/>
            <person name="Lambie S.C."/>
            <person name="Attwood G.T."/>
            <person name="Altermann E."/>
            <person name="Leahy S.C."/>
        </authorList>
    </citation>
    <scope>NUCLEOTIDE SEQUENCE [LARGE SCALE GENOMIC DNA]</scope>
    <source>
        <strain evidence="6">YLM1</strain>
    </source>
</reference>
<dbReference type="KEGG" id="mol:YLM1_1814"/>
<keyword evidence="6" id="KW-1185">Reference proteome</keyword>
<dbReference type="EMBL" id="CP014265">
    <property type="protein sequence ID" value="AMK16369.1"/>
    <property type="molecule type" value="Genomic_DNA"/>
</dbReference>
<reference evidence="5" key="3">
    <citation type="submission" date="2016-10" db="EMBL/GenBank/DDBJ databases">
        <authorList>
            <person name="de Groot N.N."/>
        </authorList>
    </citation>
    <scope>NUCLEOTIDE SEQUENCE [LARGE SCALE GENOMIC DNA]</scope>
    <source>
        <strain evidence="5">DSM 16632</strain>
    </source>
</reference>
<feature type="compositionally biased region" description="Polar residues" evidence="1">
    <location>
        <begin position="950"/>
        <end position="964"/>
    </location>
</feature>
<feature type="compositionally biased region" description="Low complexity" evidence="1">
    <location>
        <begin position="1060"/>
        <end position="1103"/>
    </location>
</feature>
<dbReference type="AlphaFoldDB" id="A0A126R316"/>
<keyword evidence="2" id="KW-1133">Transmembrane helix</keyword>
<reference evidence="7" key="4">
    <citation type="submission" date="2016-10" db="EMBL/GenBank/DDBJ databases">
        <authorList>
            <person name="Varghese N."/>
        </authorList>
    </citation>
    <scope>NUCLEOTIDE SEQUENCE [LARGE SCALE GENOMIC DNA]</scope>
    <source>
        <strain evidence="7">DSM 16632</strain>
    </source>
</reference>
<dbReference type="InterPro" id="IPR006626">
    <property type="entry name" value="PbH1"/>
</dbReference>
<evidence type="ECO:0000313" key="6">
    <source>
        <dbReference type="Proteomes" id="UP000066376"/>
    </source>
</evidence>
<evidence type="ECO:0000259" key="3">
    <source>
        <dbReference type="Pfam" id="PF13229"/>
    </source>
</evidence>
<reference evidence="4 6" key="1">
    <citation type="journal article" date="2016" name="Genome Announc.">
        <title>Draft Genome Sequence of the Rumen Methanogen Methanobrevibacter olleyae YLM1.</title>
        <authorList>
            <person name="Kelly W.J."/>
            <person name="Li D."/>
            <person name="Lambie S.C."/>
            <person name="Cox F."/>
            <person name="Attwood G.T."/>
            <person name="Altermann E."/>
            <person name="Leahy S.C."/>
        </authorList>
    </citation>
    <scope>NUCLEOTIDE SEQUENCE [LARGE SCALE GENOMIC DNA]</scope>
    <source>
        <strain evidence="4 6">YLM1</strain>
    </source>
</reference>
<feature type="domain" description="Right handed beta helix" evidence="3">
    <location>
        <begin position="913"/>
        <end position="1043"/>
    </location>
</feature>
<sequence length="1179" mass="127961">MRSKKLIEFSLIFILIFLFIGLNTVNASNSEDTINNLSDSLESDSLESDSLESSPVSSAVDLVNNNLESSSIDDSLDSSNDDANSLSILDNSIDDSDSISNLDGSVEETFSDKSKLGDSGKTVHTITEADYSNYFDSNGNLINSLVKSNDTINLSGNFSNKKFIINIPLTITSTENDAFLKNSPIYYVNVSNENFKYDAIVSKLKIESNLANISAVWIIGSSNIKVLNNDIFTTGHNGYPISLDSFTYNCIVESNIIKTIVPVNSAVNSSDLNTSDENSGDNSSWQHSGISLRDAHWNSIVNNLITVENSYGVYLCYGASISNNNIIANNTIRATSKTPSFWSYGVYLTGSYNTVADNTIIRMYRGIHSSYAHNCIIGNKIYDINGFDENNGIGGDYGIYGGNDTLIANNSIYNADLIGAGILVGSNTNVYGNYIQINSSGHGIIIGDVEGGLNSKVYNNTIDFLSGVGITLKGTPQDTEVYNNIINSLSEIGASQGSGLGIGILSIYQSRSKRPYNISTYNNTIYTSNNCAINIAQSSTESYLCIDNIIGDKIIIYPISSGNIPEFGEGNVYELTDDDYGKYFNSNGYLKDNVEDGDTLIFSGNFTPKGRIILNKAVNIIGDNALLKDTTIFLNSSNCRVQDLNIVNNGSSDSNCNLWGIYVYEADNEIISGNNITIWDMNTSYGIYLCDSYNDTVVNNSIRCQGNNLVFAVLTYETYNTLFENNSILAIGTSELYPYYQTICIDGIRSISELSKTYGVILDFSSDNQFIHNDIEVTSTVEGFQVPYNPSVNILIGLYIYYDSNRNNISENNVYVHGHDPFLYGMGSSGDDTSKSVTYACENIFTKNNITVEADYFAMGMILRHNSKDTVIEENYFRLDSNNYTYGITLEISEGSKIKKNTLNSTSKAGIYAIELYSSNNNYIIDNDISAVGSFAAIALYASSGNNVTNNDINTQGDESQNPAQGPEHPDSVDLFNTGISLQKHSCNNNIINNRINTSGKYAVHFDRTSTNNTVINNTLSSSEAEGDDAVYDPSGKNNVSGNHGPRYHPANGSRYHPANGSSSSSNSHKNSYRGNSNQSNNGYNGGSSSYPRDADSSGSSAFGDVNSNSLANALSSIGEGSGEAGASESGDLSELLASEIQELASKTLSGIYVPIAALVLVLIFCFSFLGARDEDDEE</sequence>
<feature type="region of interest" description="Disordered" evidence="1">
    <location>
        <begin position="950"/>
        <end position="972"/>
    </location>
</feature>
<dbReference type="SUPFAM" id="SSF51126">
    <property type="entry name" value="Pectin lyase-like"/>
    <property type="match status" value="4"/>
</dbReference>
<dbReference type="Gene3D" id="2.160.20.10">
    <property type="entry name" value="Single-stranded right-handed beta-helix, Pectin lyase-like"/>
    <property type="match status" value="2"/>
</dbReference>
<keyword evidence="2" id="KW-0472">Membrane</keyword>
<dbReference type="Pfam" id="PF13229">
    <property type="entry name" value="Beta_helix"/>
    <property type="match status" value="1"/>
</dbReference>
<dbReference type="OrthoDB" id="78237at2157"/>
<evidence type="ECO:0000313" key="5">
    <source>
        <dbReference type="EMBL" id="SFL68126.1"/>
    </source>
</evidence>
<dbReference type="EMBL" id="FOTL01000027">
    <property type="protein sequence ID" value="SFL68126.1"/>
    <property type="molecule type" value="Genomic_DNA"/>
</dbReference>
<evidence type="ECO:0000256" key="2">
    <source>
        <dbReference type="SAM" id="Phobius"/>
    </source>
</evidence>
<keyword evidence="2" id="KW-0812">Transmembrane</keyword>
<evidence type="ECO:0000313" key="7">
    <source>
        <dbReference type="Proteomes" id="UP000183442"/>
    </source>
</evidence>
<proteinExistence type="predicted"/>
<dbReference type="GeneID" id="28490126"/>
<dbReference type="RefSeq" id="WP_067148850.1">
    <property type="nucleotide sequence ID" value="NZ_CP014265.1"/>
</dbReference>
<dbReference type="Proteomes" id="UP000066376">
    <property type="component" value="Chromosome"/>
</dbReference>
<organism evidence="4 6">
    <name type="scientific">Methanobrevibacter olleyae</name>
    <dbReference type="NCBI Taxonomy" id="294671"/>
    <lineage>
        <taxon>Archaea</taxon>
        <taxon>Methanobacteriati</taxon>
        <taxon>Methanobacteriota</taxon>
        <taxon>Methanomada group</taxon>
        <taxon>Methanobacteria</taxon>
        <taxon>Methanobacteriales</taxon>
        <taxon>Methanobacteriaceae</taxon>
        <taxon>Methanobrevibacter</taxon>
    </lineage>
</organism>
<gene>
    <name evidence="5" type="ORF">SAMN02910297_01499</name>
    <name evidence="4" type="ORF">YLM1_1814</name>
</gene>
<evidence type="ECO:0000256" key="1">
    <source>
        <dbReference type="SAM" id="MobiDB-lite"/>
    </source>
</evidence>
<name>A0A126R316_METOL</name>
<dbReference type="InterPro" id="IPR012334">
    <property type="entry name" value="Pectin_lyas_fold"/>
</dbReference>
<dbReference type="SMART" id="SM00710">
    <property type="entry name" value="PbH1"/>
    <property type="match status" value="14"/>
</dbReference>
<evidence type="ECO:0000313" key="4">
    <source>
        <dbReference type="EMBL" id="AMK16369.1"/>
    </source>
</evidence>
<feature type="region of interest" description="Disordered" evidence="1">
    <location>
        <begin position="1021"/>
        <end position="1103"/>
    </location>
</feature>
<dbReference type="Proteomes" id="UP000183442">
    <property type="component" value="Unassembled WGS sequence"/>
</dbReference>